<sequence length="226" mass="27770">MKRNSMKRGYDDNRNYPLSTYNDTRRSDRDFNNYTRSSQFYDEFIDDSPNQYNEHMTTQFEDDYDDRMHQKRRSHDQYNELDERDGYMNDEEVTDRNGDRRRTRNRSAEDDFSNRDNYQESRMGNRYNENDLGDYQKRRERNSWPEDRHARDERYGNNVHQHRNNRRTIRDEDIIHVGNGGGPPELSRRAFGANGEWHEKDPNRRNLYGNEENNDRRNRKKNYPPY</sequence>
<comment type="caution">
    <text evidence="2">The sequence shown here is derived from an EMBL/GenBank/DDBJ whole genome shotgun (WGS) entry which is preliminary data.</text>
</comment>
<evidence type="ECO:0000256" key="1">
    <source>
        <dbReference type="SAM" id="MobiDB-lite"/>
    </source>
</evidence>
<dbReference type="AlphaFoldDB" id="A0A327R4P8"/>
<feature type="compositionally biased region" description="Basic and acidic residues" evidence="1">
    <location>
        <begin position="94"/>
        <end position="119"/>
    </location>
</feature>
<name>A0A327R4P8_9BACT</name>
<feature type="region of interest" description="Disordered" evidence="1">
    <location>
        <begin position="1"/>
        <end position="34"/>
    </location>
</feature>
<keyword evidence="3" id="KW-1185">Reference proteome</keyword>
<evidence type="ECO:0000313" key="2">
    <source>
        <dbReference type="EMBL" id="RAJ10703.1"/>
    </source>
</evidence>
<feature type="compositionally biased region" description="Basic residues" evidence="1">
    <location>
        <begin position="217"/>
        <end position="226"/>
    </location>
</feature>
<dbReference type="EMBL" id="QLLL01000001">
    <property type="protein sequence ID" value="RAJ10703.1"/>
    <property type="molecule type" value="Genomic_DNA"/>
</dbReference>
<dbReference type="RefSeq" id="WP_148707156.1">
    <property type="nucleotide sequence ID" value="NZ_QLLL01000001.1"/>
</dbReference>
<evidence type="ECO:0000313" key="3">
    <source>
        <dbReference type="Proteomes" id="UP000249547"/>
    </source>
</evidence>
<accession>A0A327R4P8</accession>
<feature type="compositionally biased region" description="Acidic residues" evidence="1">
    <location>
        <begin position="79"/>
        <end position="93"/>
    </location>
</feature>
<organism evidence="2 3">
    <name type="scientific">Chitinophaga skermanii</name>
    <dbReference type="NCBI Taxonomy" id="331697"/>
    <lineage>
        <taxon>Bacteria</taxon>
        <taxon>Pseudomonadati</taxon>
        <taxon>Bacteroidota</taxon>
        <taxon>Chitinophagia</taxon>
        <taxon>Chitinophagales</taxon>
        <taxon>Chitinophagaceae</taxon>
        <taxon>Chitinophaga</taxon>
    </lineage>
</organism>
<proteinExistence type="predicted"/>
<dbReference type="Proteomes" id="UP000249547">
    <property type="component" value="Unassembled WGS sequence"/>
</dbReference>
<gene>
    <name evidence="2" type="ORF">LX64_00309</name>
</gene>
<reference evidence="2 3" key="1">
    <citation type="submission" date="2018-06" db="EMBL/GenBank/DDBJ databases">
        <title>Genomic Encyclopedia of Archaeal and Bacterial Type Strains, Phase II (KMG-II): from individual species to whole genera.</title>
        <authorList>
            <person name="Goeker M."/>
        </authorList>
    </citation>
    <scope>NUCLEOTIDE SEQUENCE [LARGE SCALE GENOMIC DNA]</scope>
    <source>
        <strain evidence="2 3">DSM 23857</strain>
    </source>
</reference>
<feature type="region of interest" description="Disordered" evidence="1">
    <location>
        <begin position="61"/>
        <end position="226"/>
    </location>
</feature>
<protein>
    <submittedName>
        <fullName evidence="2">Uncharacterized protein</fullName>
    </submittedName>
</protein>
<feature type="compositionally biased region" description="Basic and acidic residues" evidence="1">
    <location>
        <begin position="134"/>
        <end position="155"/>
    </location>
</feature>